<feature type="compositionally biased region" description="Acidic residues" evidence="1">
    <location>
        <begin position="713"/>
        <end position="743"/>
    </location>
</feature>
<feature type="compositionally biased region" description="Polar residues" evidence="1">
    <location>
        <begin position="744"/>
        <end position="755"/>
    </location>
</feature>
<dbReference type="NCBIfam" id="TIGR04183">
    <property type="entry name" value="Por_Secre_tail"/>
    <property type="match status" value="1"/>
</dbReference>
<feature type="region of interest" description="Disordered" evidence="1">
    <location>
        <begin position="34"/>
        <end position="60"/>
    </location>
</feature>
<dbReference type="SUPFAM" id="SSF110296">
    <property type="entry name" value="Oligoxyloglucan reducing end-specific cellobiohydrolase"/>
    <property type="match status" value="1"/>
</dbReference>
<protein>
    <submittedName>
        <fullName evidence="4">T9SS type A sorting domain-containing protein</fullName>
    </submittedName>
</protein>
<name>A0AAX1NCB6_9BACT</name>
<evidence type="ECO:0000313" key="5">
    <source>
        <dbReference type="Proteomes" id="UP000678679"/>
    </source>
</evidence>
<evidence type="ECO:0000313" key="4">
    <source>
        <dbReference type="EMBL" id="QWG04862.1"/>
    </source>
</evidence>
<dbReference type="AlphaFoldDB" id="A0AAX1NCB6"/>
<organism evidence="4 5">
    <name type="scientific">Flammeovirga yaeyamensis</name>
    <dbReference type="NCBI Taxonomy" id="367791"/>
    <lineage>
        <taxon>Bacteria</taxon>
        <taxon>Pseudomonadati</taxon>
        <taxon>Bacteroidota</taxon>
        <taxon>Cytophagia</taxon>
        <taxon>Cytophagales</taxon>
        <taxon>Flammeovirgaceae</taxon>
        <taxon>Flammeovirga</taxon>
    </lineage>
</organism>
<feature type="region of interest" description="Disordered" evidence="1">
    <location>
        <begin position="710"/>
        <end position="755"/>
    </location>
</feature>
<dbReference type="EMBL" id="CP076133">
    <property type="protein sequence ID" value="QWG04862.1"/>
    <property type="molecule type" value="Genomic_DNA"/>
</dbReference>
<dbReference type="InterPro" id="IPR013783">
    <property type="entry name" value="Ig-like_fold"/>
</dbReference>
<evidence type="ECO:0000259" key="3">
    <source>
        <dbReference type="Pfam" id="PF18962"/>
    </source>
</evidence>
<dbReference type="Proteomes" id="UP000678679">
    <property type="component" value="Chromosome 2"/>
</dbReference>
<gene>
    <name evidence="4" type="ORF">KMW28_20780</name>
</gene>
<dbReference type="InterPro" id="IPR026444">
    <property type="entry name" value="Secre_tail"/>
</dbReference>
<feature type="domain" description="BACON" evidence="2">
    <location>
        <begin position="658"/>
        <end position="698"/>
    </location>
</feature>
<dbReference type="InterPro" id="IPR036278">
    <property type="entry name" value="Sialidase_sf"/>
</dbReference>
<sequence length="820" mass="91395">MAIHPTNDNIYIGAASGIFVSSDGGTTFQRITKPSEALNPAGSSSNLNSRPDGGSRGLGLSPDGKYMYATYQTQGGGSYGNKRWAVFMAKLSDTGIEGDWIKIMDELPANAEWYDPKVDPRSTAKEHKVAVGTVWNNNNNRIGLWEATVNFDDAGDLSNYQWDMILNLPKDGRCFDFEPSWENRDLIVRSVDYTPTTWSKHQVVAMGGMNLFISDVDVPEFPCTSWKEIYGEVIYHHDDLAMSHERGFSSTYCYDVDAYKSYMIQGCADHGIMQSLDHGYSWTAHRGPNGITNAMSVLTVPTTPALVLIDARKGYGIPSHSAGGLYAKEINLDNIGWPGNWKLIGGGVPNQVQTTNGLPSRNYRAMTYDPSLVKRVYVTMRGKNYGGQNIEGGIYVADDIVAVFNGTANWRKISLSSMGYKDFRDIWVDPNNNKYVYVRSDGSNAHLYRGERQSDGSYTWTNMESNVSGATDLYAWDFNGQTYLVAAGNINNKKGVYLNTNPQSDDWNATSSWEFTGLDVAKTLEIRPQDWWENQNITLRGLAAFGNHIVISSEVSTHKKGNGTYLGEIQEDGSVAWSDWTRAPGNNRDIENPMSLQAKVKIENDRPYYYVALAGTGPWRRQMDVEEVVTCDFSVDEQSLSFTEVGGEDQLTISSVDAWDVESLSDWITVEKVDQVLNITVKENTSGQHRSAEIVLKGCKDIVVDIQQKGAVVEEETPEEPGEEEGENEEEENEEEETPDETESPTSIGGQHQTLTVYPNPFTSEIKIKGCGQIRVYIYNLYGQVVHQEDYSEGNSIDLSHLSKGQYVLKVVDEYLKIVR</sequence>
<dbReference type="CDD" id="cd14948">
    <property type="entry name" value="BACON"/>
    <property type="match status" value="1"/>
</dbReference>
<feature type="domain" description="Secretion system C-terminal sorting" evidence="3">
    <location>
        <begin position="757"/>
        <end position="814"/>
    </location>
</feature>
<dbReference type="KEGG" id="fya:KMW28_20780"/>
<evidence type="ECO:0000256" key="1">
    <source>
        <dbReference type="SAM" id="MobiDB-lite"/>
    </source>
</evidence>
<keyword evidence="5" id="KW-1185">Reference proteome</keyword>
<dbReference type="RefSeq" id="WP_169662439.1">
    <property type="nucleotide sequence ID" value="NZ_CP076133.1"/>
</dbReference>
<dbReference type="SUPFAM" id="SSF50939">
    <property type="entry name" value="Sialidases"/>
    <property type="match status" value="1"/>
</dbReference>
<reference evidence="4 5" key="1">
    <citation type="submission" date="2021-05" db="EMBL/GenBank/DDBJ databases">
        <title>Comparative genomic studies on the polysaccharide-degrading batcterial strains of the Flammeovirga genus.</title>
        <authorList>
            <person name="Zewei F."/>
            <person name="Zheng Z."/>
            <person name="Yu L."/>
            <person name="Ruyue G."/>
            <person name="Yanhong M."/>
            <person name="Yuanyuan C."/>
            <person name="Jingyan G."/>
            <person name="Wenjun H."/>
        </authorList>
    </citation>
    <scope>NUCLEOTIDE SEQUENCE [LARGE SCALE GENOMIC DNA]</scope>
    <source>
        <strain evidence="4 5">NBRC:100898</strain>
    </source>
</reference>
<dbReference type="InterPro" id="IPR024361">
    <property type="entry name" value="BACON"/>
</dbReference>
<accession>A0AAX1NCB6</accession>
<proteinExistence type="predicted"/>
<dbReference type="Gene3D" id="2.60.40.10">
    <property type="entry name" value="Immunoglobulins"/>
    <property type="match status" value="1"/>
</dbReference>
<evidence type="ECO:0000259" key="2">
    <source>
        <dbReference type="Pfam" id="PF13004"/>
    </source>
</evidence>
<dbReference type="Pfam" id="PF18962">
    <property type="entry name" value="Por_Secre_tail"/>
    <property type="match status" value="1"/>
</dbReference>
<dbReference type="Pfam" id="PF13004">
    <property type="entry name" value="BACON"/>
    <property type="match status" value="1"/>
</dbReference>